<dbReference type="Gene3D" id="1.10.10.1830">
    <property type="entry name" value="Non-ribosomal peptide synthase, adenylation domain"/>
    <property type="match status" value="1"/>
</dbReference>
<dbReference type="Pfam" id="PF00501">
    <property type="entry name" value="AMP-binding"/>
    <property type="match status" value="2"/>
</dbReference>
<feature type="domain" description="Carrier" evidence="7">
    <location>
        <begin position="2133"/>
        <end position="2207"/>
    </location>
</feature>
<dbReference type="EMBL" id="JBDPZC010000004">
    <property type="protein sequence ID" value="MEO3713242.1"/>
    <property type="molecule type" value="Genomic_DNA"/>
</dbReference>
<dbReference type="InterPro" id="IPR029058">
    <property type="entry name" value="AB_hydrolase_fold"/>
</dbReference>
<dbReference type="InterPro" id="IPR036736">
    <property type="entry name" value="ACP-like_sf"/>
</dbReference>
<dbReference type="CDD" id="cd12114">
    <property type="entry name" value="A_NRPS_TlmIV_like"/>
    <property type="match status" value="1"/>
</dbReference>
<dbReference type="Gene3D" id="3.40.50.980">
    <property type="match status" value="2"/>
</dbReference>
<dbReference type="SMART" id="SM00823">
    <property type="entry name" value="PKS_PP"/>
    <property type="match status" value="2"/>
</dbReference>
<protein>
    <submittedName>
        <fullName evidence="8">Amino acid adenylation domain-containing protein</fullName>
    </submittedName>
</protein>
<dbReference type="Pfam" id="PF00975">
    <property type="entry name" value="Thioesterase"/>
    <property type="match status" value="1"/>
</dbReference>
<comment type="cofactor">
    <cofactor evidence="1">
        <name>pantetheine 4'-phosphate</name>
        <dbReference type="ChEBI" id="CHEBI:47942"/>
    </cofactor>
</comment>
<dbReference type="SUPFAM" id="SSF52777">
    <property type="entry name" value="CoA-dependent acyltransferases"/>
    <property type="match status" value="4"/>
</dbReference>
<dbReference type="InterPro" id="IPR009081">
    <property type="entry name" value="PP-bd_ACP"/>
</dbReference>
<dbReference type="PROSITE" id="PS00455">
    <property type="entry name" value="AMP_BINDING"/>
    <property type="match status" value="2"/>
</dbReference>
<dbReference type="PROSITE" id="PS50075">
    <property type="entry name" value="CARRIER"/>
    <property type="match status" value="2"/>
</dbReference>
<keyword evidence="9" id="KW-1185">Reference proteome</keyword>
<comment type="pathway">
    <text evidence="2">Siderophore biosynthesis.</text>
</comment>
<organism evidence="8 9">
    <name type="scientific">Roseateles flavus</name>
    <dbReference type="NCBI Taxonomy" id="3149041"/>
    <lineage>
        <taxon>Bacteria</taxon>
        <taxon>Pseudomonadati</taxon>
        <taxon>Pseudomonadota</taxon>
        <taxon>Betaproteobacteria</taxon>
        <taxon>Burkholderiales</taxon>
        <taxon>Sphaerotilaceae</taxon>
        <taxon>Roseateles</taxon>
    </lineage>
</organism>
<evidence type="ECO:0000256" key="5">
    <source>
        <dbReference type="ARBA" id="ARBA00022598"/>
    </source>
</evidence>
<dbReference type="InterPro" id="IPR010071">
    <property type="entry name" value="AA_adenyl_dom"/>
</dbReference>
<dbReference type="InterPro" id="IPR045851">
    <property type="entry name" value="AMP-bd_C_sf"/>
</dbReference>
<evidence type="ECO:0000313" key="9">
    <source>
        <dbReference type="Proteomes" id="UP001462640"/>
    </source>
</evidence>
<dbReference type="InterPro" id="IPR057737">
    <property type="entry name" value="Condensation_MtbB-like"/>
</dbReference>
<dbReference type="Pfam" id="PF00668">
    <property type="entry name" value="Condensation"/>
    <property type="match status" value="2"/>
</dbReference>
<feature type="domain" description="Carrier" evidence="7">
    <location>
        <begin position="1079"/>
        <end position="1159"/>
    </location>
</feature>
<dbReference type="InterPro" id="IPR020806">
    <property type="entry name" value="PKS_PP-bd"/>
</dbReference>
<dbReference type="Gene3D" id="3.30.300.30">
    <property type="match status" value="2"/>
</dbReference>
<dbReference type="Gene3D" id="3.40.50.12780">
    <property type="entry name" value="N-terminal domain of ligase-like"/>
    <property type="match status" value="1"/>
</dbReference>
<dbReference type="SUPFAM" id="SSF53474">
    <property type="entry name" value="alpha/beta-Hydrolases"/>
    <property type="match status" value="1"/>
</dbReference>
<dbReference type="InterPro" id="IPR023213">
    <property type="entry name" value="CAT-like_dom_sf"/>
</dbReference>
<dbReference type="PANTHER" id="PTHR45527">
    <property type="entry name" value="NONRIBOSOMAL PEPTIDE SYNTHETASE"/>
    <property type="match status" value="1"/>
</dbReference>
<gene>
    <name evidence="8" type="ORF">ABDJ40_10760</name>
</gene>
<keyword evidence="4" id="KW-0597">Phosphoprotein</keyword>
<dbReference type="InterPro" id="IPR001242">
    <property type="entry name" value="Condensation_dom"/>
</dbReference>
<dbReference type="CDD" id="cd19535">
    <property type="entry name" value="Cyc_NRPS"/>
    <property type="match status" value="1"/>
</dbReference>
<evidence type="ECO:0000256" key="2">
    <source>
        <dbReference type="ARBA" id="ARBA00004924"/>
    </source>
</evidence>
<comment type="caution">
    <text evidence="8">The sequence shown here is derived from an EMBL/GenBank/DDBJ whole genome shotgun (WGS) entry which is preliminary data.</text>
</comment>
<dbReference type="SUPFAM" id="SSF47336">
    <property type="entry name" value="ACP-like"/>
    <property type="match status" value="2"/>
</dbReference>
<evidence type="ECO:0000256" key="3">
    <source>
        <dbReference type="ARBA" id="ARBA00022450"/>
    </source>
</evidence>
<proteinExistence type="predicted"/>
<name>A0ABV0GDW9_9BURK</name>
<dbReference type="SMART" id="SM00824">
    <property type="entry name" value="PKS_TE"/>
    <property type="match status" value="1"/>
</dbReference>
<dbReference type="PROSITE" id="PS00012">
    <property type="entry name" value="PHOSPHOPANTETHEINE"/>
    <property type="match status" value="1"/>
</dbReference>
<reference evidence="8 9" key="1">
    <citation type="submission" date="2024-05" db="EMBL/GenBank/DDBJ databases">
        <title>Roseateles sp. 2.12 16S ribosomal RNA gene Genome sequencing and assembly.</title>
        <authorList>
            <person name="Woo H."/>
        </authorList>
    </citation>
    <scope>NUCLEOTIDE SEQUENCE [LARGE SCALE GENOMIC DNA]</scope>
    <source>
        <strain evidence="8 9">2.12</strain>
    </source>
</reference>
<keyword evidence="5" id="KW-0436">Ligase</keyword>
<dbReference type="InterPro" id="IPR041464">
    <property type="entry name" value="TubC_N"/>
</dbReference>
<feature type="region of interest" description="Disordered" evidence="6">
    <location>
        <begin position="1"/>
        <end position="24"/>
    </location>
</feature>
<dbReference type="Gene3D" id="3.30.559.10">
    <property type="entry name" value="Chloramphenicol acetyltransferase-like domain"/>
    <property type="match status" value="2"/>
</dbReference>
<dbReference type="Pfam" id="PF18563">
    <property type="entry name" value="TubC_N"/>
    <property type="match status" value="1"/>
</dbReference>
<dbReference type="NCBIfam" id="NF003417">
    <property type="entry name" value="PRK04813.1"/>
    <property type="match status" value="2"/>
</dbReference>
<keyword evidence="3" id="KW-0596">Phosphopantetheine</keyword>
<dbReference type="InterPro" id="IPR044894">
    <property type="entry name" value="TubC_N_sf"/>
</dbReference>
<dbReference type="InterPro" id="IPR042099">
    <property type="entry name" value="ANL_N_sf"/>
</dbReference>
<dbReference type="Proteomes" id="UP001462640">
    <property type="component" value="Unassembled WGS sequence"/>
</dbReference>
<dbReference type="NCBIfam" id="TIGR01733">
    <property type="entry name" value="AA-adenyl-dom"/>
    <property type="match status" value="2"/>
</dbReference>
<dbReference type="InterPro" id="IPR006162">
    <property type="entry name" value="Ppantetheine_attach_site"/>
</dbReference>
<dbReference type="PANTHER" id="PTHR45527:SF10">
    <property type="entry name" value="PYOCHELIN SYNTHASE PCHF"/>
    <property type="match status" value="1"/>
</dbReference>
<dbReference type="SUPFAM" id="SSF56801">
    <property type="entry name" value="Acetyl-CoA synthetase-like"/>
    <property type="match status" value="2"/>
</dbReference>
<dbReference type="InterPro" id="IPR000873">
    <property type="entry name" value="AMP-dep_synth/lig_dom"/>
</dbReference>
<dbReference type="RefSeq" id="WP_347609502.1">
    <property type="nucleotide sequence ID" value="NZ_JBDPZC010000004.1"/>
</dbReference>
<dbReference type="Pfam" id="PF13193">
    <property type="entry name" value="AMP-binding_C"/>
    <property type="match status" value="1"/>
</dbReference>
<evidence type="ECO:0000256" key="6">
    <source>
        <dbReference type="SAM" id="MobiDB-lite"/>
    </source>
</evidence>
<dbReference type="InterPro" id="IPR025110">
    <property type="entry name" value="AMP-bd_C"/>
</dbReference>
<evidence type="ECO:0000256" key="4">
    <source>
        <dbReference type="ARBA" id="ARBA00022553"/>
    </source>
</evidence>
<dbReference type="Gene3D" id="2.30.38.10">
    <property type="entry name" value="Luciferase, Domain 3"/>
    <property type="match status" value="1"/>
</dbReference>
<dbReference type="Gene3D" id="3.30.559.30">
    <property type="entry name" value="Nonribosomal peptide synthetase, condensation domain"/>
    <property type="match status" value="2"/>
</dbReference>
<dbReference type="Gene3D" id="3.40.50.1820">
    <property type="entry name" value="alpha/beta hydrolase"/>
    <property type="match status" value="1"/>
</dbReference>
<sequence length="2487" mass="272599">MNTEFSLSQPPALDETAAPATPPDSMEALLLRLRQRGIQLQAEGAQLRISAPKGALDDDLRAALSAGKSEILRLLQSQERRSALPQVQPQPAQRHEPFPLTDVQHAYWMGRQPFVELGGFSTHCYFEFQRAGLDIERLETALQALILRHDMLRAVINEDGTQRVLPEVPPYRIECLDLRALNARDAESALLAQREQLSHKRGPVDRWPLFAIRAARLPGEQLRLFVSLDMLIIDASSMFLFFQEWQQAYEDPQRLAPAQAFSYRDYALFEQTLHEQPEFQRARDYWSARLDSLPPAPGLPLARQPHELAEVRFERREQRIAAADWARLKTLAAQHGATPTVLLMTAFAEALRPWSATPDFSLNVTLFHRFPVHPEVDQLIGDFTATSLLAARAQAGDSFADRLQRLQAQLAEDLDHRAYSGMRVLRDRARHLGHAPGAAMPVVFTSTLALDGRQSTTGGLSFFGDIVHGVSQTPQVWMDHQMAEFDGELRLFLDAIEDLFPAGLLDDCFGAYAQLLRTLAADPAAWAQRPLPATLPARHLPLLAQLNATEDPAIGHGLLQDGLIIQARRQPEALAVIAADGQLSYGRLAREALVLAEALQALGAGREQPVAVMMDKGCEQVLAVYGVLMAGAAYLPIDPRLPAERRRHLLSASGARLLLTQAAHHPGQDLTPGLRVLCLGDEALAAPAIAPPPAATRPGDLAYVLFTSGSTGAPKGVMIEHAQAVNTLQDINRRMQVGPRDRVLALSALHFDLSVYDLFGVIAAGGCLVMPDPARLHDAQHWAELVQAHRVSLWNSVPQLLQHFVEHLEHLQAQGDPLPGGLRQAILSGDWIPVGLPDRARRVCPDLQLLASGGPTETAIWCTQYPIGEVDPAWSSIPYGRPLANQRMWVMDELLEERPVGVTGEICIGGACVGRGYLGDEAQTAQRFLRHPRTGERLYRSGDLGRVTAEGQIEFLGRQDHQVKLNGLRIELGEINACLLRQPGIRQAWTGVRREGAQKQLVSLLVLDPDDAAAAARLADGSLRQALAAWLPDYMLPQRFQRLEALPLSANGKVDAAQLQALLQAQQAEGAAPAAQTDAAAQALQEQLLPLWRSLLGRQDLTPAQSFFDVGGDSLLALRLLSRVREQLGLAPALQGRLMQCFFQQPRLADFAAALTHLQQDPPAQGEDELPLIEPTAAPAGEDFPAADVQLAFLMGDGEDLEFHVRTHHYVEVEMPAFDPARYEQALQRELQRQAANIVVATPELRLRPVQDLTPLPLSLDDCRALDAPACEARLLATRARMERQPLPVHHWPWMDVHATLLPGGHARLHINCNAVFWDGFGTQQFFANVERCYREPGLVLPPLTLTFRDCVLALERLEQGPQGERSRRYWMERLPSMPAAPALPLKPRLNRRQRSMMKRRERDLSAAQWQALRQRCEARGLRPEAGLFAAYAQILSFWSGSRHFLLNNMVSHRLPMHEQIFEIVGNFSALYPLEVDWREGGGFAERCRRLDQRMQQDAQHLHCSGVQVLQAYNRVHGQAGRAACPFVVGNGLAMKPFTRSLHGCLETPQVLLDNQFFGLEDGGIWITWDVFEDVFPAGQVDAMWQAYARLLDQLAHDDAAWDSEGFDLLDEAARALRRDYNDSAAPRPEGRLLQDGLLEQARRQGDALALVAEGQRLSYAQLAAQALALAGQLQARGLRSAEPVAVLLPRGPWQVIAVQAILAAGGAYVPMDPQWPTQRLQQLLDSTGARLALCLAGLDAPALPGLHYLAVDQLPSGPAWQPPAASETQLAYIIFTSGSTGVPKGVMIDHRGALNTIADVNRRFGVRPADVLFGVSSLYFDLSVYDLFGSTLAGARLVLPDAATGVDPSAWLHQMQDEGVTVWNSVPALMQLLVDAALAAGVQLPQLRLVMLSGDWIPVTLPEQVRRIAPNAQVVSLGGATEASIWSIVYPIGSVPADWPSIPYGRPLANQRWHVLDEDGRELPDGVTGQLHIAGTGLALGYWGDEARTAAAFIRHPRSGERLYRTGDLGRLLPEGQIEFLGRADFQVKIQGYRIEIDEIEHVLLAHPGVRGAAVIVVGSQAGKQLQGFLIADEELDLAAVQAHVGARLPAYMVPSRLQRLAQLPLTANGKVDRSALAAMAVNEPREQGGVAPRNALERSLAEIWSAVLGVQPGVHDDFFALGGQSFAAVRVMTRIEQQLGLRLPLSLMLEGRTIAALAQAIEQARAQRTDAPAVARRSRALVCLQQGSSQEPGWYFVHPAGGHVLCYRELAQSMPGHFHAFQAPGLSNDGAPLDEVPALAAHYLTALRQHQPQGPYRLGGWSSGGTIAFEMARQLEAEGEQVACLALLDTPAPLAGEPQAPSPRQLLQWFLQDLEAPLSTDMLAQIQTQDLTLAAALSLLHGQGLARHLDARALQAVHAVFCATVDACQRYRPGPVGLNAPLLVLQASEGEVAEFAGHPDAHRSDWGWRAYAAGRLRSLRVPGSHYSLFKPPQLDGVAALLQTPF</sequence>
<accession>A0ABV0GDW9</accession>
<evidence type="ECO:0000256" key="1">
    <source>
        <dbReference type="ARBA" id="ARBA00001957"/>
    </source>
</evidence>
<evidence type="ECO:0000259" key="7">
    <source>
        <dbReference type="PROSITE" id="PS50075"/>
    </source>
</evidence>
<dbReference type="InterPro" id="IPR020845">
    <property type="entry name" value="AMP-binding_CS"/>
</dbReference>
<dbReference type="Pfam" id="PF00550">
    <property type="entry name" value="PP-binding"/>
    <property type="match status" value="2"/>
</dbReference>
<dbReference type="InterPro" id="IPR020802">
    <property type="entry name" value="TesA-like"/>
</dbReference>
<dbReference type="Gene3D" id="1.10.1200.10">
    <property type="entry name" value="ACP-like"/>
    <property type="match status" value="2"/>
</dbReference>
<evidence type="ECO:0000313" key="8">
    <source>
        <dbReference type="EMBL" id="MEO3713242.1"/>
    </source>
</evidence>
<dbReference type="InterPro" id="IPR001031">
    <property type="entry name" value="Thioesterase"/>
</dbReference>